<protein>
    <submittedName>
        <fullName evidence="2">GNAT family N-acetyltransferase</fullName>
        <ecNumber evidence="2">2.3.1.-</ecNumber>
    </submittedName>
</protein>
<dbReference type="AlphaFoldDB" id="A0AAQ2XZK9"/>
<dbReference type="EC" id="2.3.1.-" evidence="2"/>
<dbReference type="InterPro" id="IPR000182">
    <property type="entry name" value="GNAT_dom"/>
</dbReference>
<dbReference type="PROSITE" id="PS51186">
    <property type="entry name" value="GNAT"/>
    <property type="match status" value="1"/>
</dbReference>
<dbReference type="SUPFAM" id="SSF55729">
    <property type="entry name" value="Acyl-CoA N-acyltransferases (Nat)"/>
    <property type="match status" value="1"/>
</dbReference>
<name>A0AAQ2XZK9_9VIBR</name>
<dbReference type="EMBL" id="CP117988">
    <property type="protein sequence ID" value="WDG08983.1"/>
    <property type="molecule type" value="Genomic_DNA"/>
</dbReference>
<feature type="domain" description="N-acetyltransferase" evidence="1">
    <location>
        <begin position="3"/>
        <end position="164"/>
    </location>
</feature>
<accession>A0AAQ2XZK9</accession>
<keyword evidence="2" id="KW-0808">Transferase</keyword>
<organism evidence="2 3">
    <name type="scientific">Vibrio campbellii</name>
    <dbReference type="NCBI Taxonomy" id="680"/>
    <lineage>
        <taxon>Bacteria</taxon>
        <taxon>Pseudomonadati</taxon>
        <taxon>Pseudomonadota</taxon>
        <taxon>Gammaproteobacteria</taxon>
        <taxon>Vibrionales</taxon>
        <taxon>Vibrionaceae</taxon>
        <taxon>Vibrio</taxon>
    </lineage>
</organism>
<evidence type="ECO:0000259" key="1">
    <source>
        <dbReference type="PROSITE" id="PS51186"/>
    </source>
</evidence>
<dbReference type="RefSeq" id="WP_100916032.1">
    <property type="nucleotide sequence ID" value="NZ_CP117988.1"/>
</dbReference>
<dbReference type="Pfam" id="PF00583">
    <property type="entry name" value="Acetyltransf_1"/>
    <property type="match status" value="1"/>
</dbReference>
<evidence type="ECO:0000313" key="3">
    <source>
        <dbReference type="Proteomes" id="UP001219537"/>
    </source>
</evidence>
<dbReference type="InterPro" id="IPR016181">
    <property type="entry name" value="Acyl_CoA_acyltransferase"/>
</dbReference>
<keyword evidence="2" id="KW-0012">Acyltransferase</keyword>
<dbReference type="CDD" id="cd04301">
    <property type="entry name" value="NAT_SF"/>
    <property type="match status" value="1"/>
</dbReference>
<sequence length="164" mass="18734">MSISIRKATITDLAAFSMLWQFYQYHQSSFEHEDVDENGRFDIDEEYLEDVLNGKEECDAYLVLSDGCIAGFSTVEPTEIAGKEIPELSDIFILPKYRNSGVAKLVVEKLMLSQPGEWHVAVYKKDAQALSYWESLFSRLEIQQATKLNPPETADFHEFIVKNA</sequence>
<evidence type="ECO:0000313" key="2">
    <source>
        <dbReference type="EMBL" id="WDG08983.1"/>
    </source>
</evidence>
<dbReference type="GO" id="GO:0016747">
    <property type="term" value="F:acyltransferase activity, transferring groups other than amino-acyl groups"/>
    <property type="evidence" value="ECO:0007669"/>
    <property type="project" value="InterPro"/>
</dbReference>
<gene>
    <name evidence="2" type="ORF">PUN50_03675</name>
</gene>
<reference evidence="2" key="1">
    <citation type="submission" date="2023-02" db="EMBL/GenBank/DDBJ databases">
        <title>Isolation, identification, and genome analysis of Vibrio campbellii in the Penaeus vannamei larvae stage.</title>
        <authorList>
            <person name="Huang T."/>
            <person name="Zhang B."/>
        </authorList>
    </citation>
    <scope>NUCLEOTIDE SEQUENCE</scope>
    <source>
        <strain evidence="2">20220413_1</strain>
    </source>
</reference>
<proteinExistence type="predicted"/>
<dbReference type="Gene3D" id="3.40.630.30">
    <property type="match status" value="1"/>
</dbReference>
<dbReference type="Proteomes" id="UP001219537">
    <property type="component" value="Chromosome 1"/>
</dbReference>